<dbReference type="EMBL" id="JACMSC010000016">
    <property type="protein sequence ID" value="KAG6481338.1"/>
    <property type="molecule type" value="Genomic_DNA"/>
</dbReference>
<keyword evidence="1" id="KW-0808">Transferase</keyword>
<organism evidence="2 3">
    <name type="scientific">Zingiber officinale</name>
    <name type="common">Ginger</name>
    <name type="synonym">Amomum zingiber</name>
    <dbReference type="NCBI Taxonomy" id="94328"/>
    <lineage>
        <taxon>Eukaryota</taxon>
        <taxon>Viridiplantae</taxon>
        <taxon>Streptophyta</taxon>
        <taxon>Embryophyta</taxon>
        <taxon>Tracheophyta</taxon>
        <taxon>Spermatophyta</taxon>
        <taxon>Magnoliopsida</taxon>
        <taxon>Liliopsida</taxon>
        <taxon>Zingiberales</taxon>
        <taxon>Zingiberaceae</taxon>
        <taxon>Zingiber</taxon>
    </lineage>
</organism>
<name>A0A8J5KLG1_ZINOF</name>
<dbReference type="AlphaFoldDB" id="A0A8J5KLG1"/>
<dbReference type="EC" id="2.3.2.27" evidence="1"/>
<dbReference type="Proteomes" id="UP000734854">
    <property type="component" value="Unassembled WGS sequence"/>
</dbReference>
<dbReference type="InterPro" id="IPR045185">
    <property type="entry name" value="PUB22/23/24-like"/>
</dbReference>
<comment type="caution">
    <text evidence="2">The sequence shown here is derived from an EMBL/GenBank/DDBJ whole genome shotgun (WGS) entry which is preliminary data.</text>
</comment>
<keyword evidence="1" id="KW-0833">Ubl conjugation pathway</keyword>
<keyword evidence="3" id="KW-1185">Reference proteome</keyword>
<protein>
    <recommendedName>
        <fullName evidence="1">U-box domain-containing protein</fullName>
        <ecNumber evidence="1">2.3.2.27</ecNumber>
    </recommendedName>
    <alternativeName>
        <fullName evidence="1">RING-type E3 ubiquitin transferase PUB</fullName>
    </alternativeName>
</protein>
<dbReference type="PANTHER" id="PTHR22849">
    <property type="entry name" value="WDSAM1 PROTEIN"/>
    <property type="match status" value="1"/>
</dbReference>
<sequence>MDKACKCAKGWAELVAHTASTVAVAKKLLRVLGAGSERVVRVLHLMAQHTTTPGMVREMEEVGAVAELGLKDLQRDYGIELDYHKVWKGKELVMHNIHGTEKGCYDRLRWYCRAIRETNPGNVAECEIDPAVDFFE</sequence>
<accession>A0A8J5KLG1</accession>
<dbReference type="GO" id="GO:0016567">
    <property type="term" value="P:protein ubiquitination"/>
    <property type="evidence" value="ECO:0007669"/>
    <property type="project" value="UniProtKB-UniRule"/>
</dbReference>
<comment type="function">
    <text evidence="1">Functions as an E3 ubiquitin ligase.</text>
</comment>
<proteinExistence type="predicted"/>
<evidence type="ECO:0000313" key="2">
    <source>
        <dbReference type="EMBL" id="KAG6481338.1"/>
    </source>
</evidence>
<comment type="pathway">
    <text evidence="1">Protein modification; protein ubiquitination.</text>
</comment>
<reference evidence="2 3" key="1">
    <citation type="submission" date="2020-08" db="EMBL/GenBank/DDBJ databases">
        <title>Plant Genome Project.</title>
        <authorList>
            <person name="Zhang R.-G."/>
        </authorList>
    </citation>
    <scope>NUCLEOTIDE SEQUENCE [LARGE SCALE GENOMIC DNA]</scope>
    <source>
        <tissue evidence="2">Rhizome</tissue>
    </source>
</reference>
<evidence type="ECO:0000313" key="3">
    <source>
        <dbReference type="Proteomes" id="UP000734854"/>
    </source>
</evidence>
<dbReference type="PANTHER" id="PTHR22849:SF132">
    <property type="entry name" value="E3 UBIQUITIN-PROTEIN LIGASE PUB23"/>
    <property type="match status" value="1"/>
</dbReference>
<gene>
    <name evidence="2" type="ORF">ZIOFF_057935</name>
</gene>
<evidence type="ECO:0000256" key="1">
    <source>
        <dbReference type="RuleBase" id="RU369093"/>
    </source>
</evidence>
<comment type="catalytic activity">
    <reaction evidence="1">
        <text>S-ubiquitinyl-[E2 ubiquitin-conjugating enzyme]-L-cysteine + [acceptor protein]-L-lysine = [E2 ubiquitin-conjugating enzyme]-L-cysteine + N(6)-ubiquitinyl-[acceptor protein]-L-lysine.</text>
        <dbReference type="EC" id="2.3.2.27"/>
    </reaction>
</comment>
<dbReference type="GO" id="GO:0061630">
    <property type="term" value="F:ubiquitin protein ligase activity"/>
    <property type="evidence" value="ECO:0007669"/>
    <property type="project" value="UniProtKB-UniRule"/>
</dbReference>